<organism evidence="2 3">
    <name type="scientific">Rotaria socialis</name>
    <dbReference type="NCBI Taxonomy" id="392032"/>
    <lineage>
        <taxon>Eukaryota</taxon>
        <taxon>Metazoa</taxon>
        <taxon>Spiralia</taxon>
        <taxon>Gnathifera</taxon>
        <taxon>Rotifera</taxon>
        <taxon>Eurotatoria</taxon>
        <taxon>Bdelloidea</taxon>
        <taxon>Philodinida</taxon>
        <taxon>Philodinidae</taxon>
        <taxon>Rotaria</taxon>
    </lineage>
</organism>
<feature type="region of interest" description="Disordered" evidence="1">
    <location>
        <begin position="131"/>
        <end position="167"/>
    </location>
</feature>
<feature type="compositionally biased region" description="Acidic residues" evidence="1">
    <location>
        <begin position="141"/>
        <end position="151"/>
    </location>
</feature>
<evidence type="ECO:0000313" key="2">
    <source>
        <dbReference type="EMBL" id="CAF3196741.1"/>
    </source>
</evidence>
<reference evidence="2" key="1">
    <citation type="submission" date="2021-02" db="EMBL/GenBank/DDBJ databases">
        <authorList>
            <person name="Nowell W R."/>
        </authorList>
    </citation>
    <scope>NUCLEOTIDE SEQUENCE</scope>
</reference>
<protein>
    <submittedName>
        <fullName evidence="2">Uncharacterized protein</fullName>
    </submittedName>
</protein>
<gene>
    <name evidence="2" type="ORF">LUA448_LOCUS1955</name>
</gene>
<evidence type="ECO:0000256" key="1">
    <source>
        <dbReference type="SAM" id="MobiDB-lite"/>
    </source>
</evidence>
<proteinExistence type="predicted"/>
<dbReference type="EMBL" id="CAJNYD010000052">
    <property type="protein sequence ID" value="CAF3196741.1"/>
    <property type="molecule type" value="Genomic_DNA"/>
</dbReference>
<comment type="caution">
    <text evidence="2">The sequence shown here is derived from an EMBL/GenBank/DDBJ whole genome shotgun (WGS) entry which is preliminary data.</text>
</comment>
<accession>A0A817QG46</accession>
<name>A0A817QG46_9BILA</name>
<dbReference type="Proteomes" id="UP000663833">
    <property type="component" value="Unassembled WGS sequence"/>
</dbReference>
<dbReference type="AlphaFoldDB" id="A0A817QG46"/>
<evidence type="ECO:0000313" key="3">
    <source>
        <dbReference type="Proteomes" id="UP000663833"/>
    </source>
</evidence>
<sequence length="241" mass="27246">MLDYGKPQTSASSLSKEKGKSKNKFFITNPAYFRNCPFFQTIKSEAESNPDFPFHFPRHQKKSKLQNFTSTARISNSLSTDEIERIVQNAFADARELVASLNINILNKIGNSITIDEVSLIVENHLEKTAKISGSSQTESSDFDSESDDEENHYQAAHDSMSSDLDSDQGIADSECFSNVSNCLFRGVRIYDNVKPSLFQSYFKVIVNGQTKFLHKQTACWLLMHDKSSLSSDRSRRVMNK</sequence>